<dbReference type="CDD" id="cd07061">
    <property type="entry name" value="HP_HAP_like"/>
    <property type="match status" value="1"/>
</dbReference>
<evidence type="ECO:0000256" key="1">
    <source>
        <dbReference type="ARBA" id="ARBA00005375"/>
    </source>
</evidence>
<dbReference type="SUPFAM" id="SSF56300">
    <property type="entry name" value="Metallo-dependent phosphatases"/>
    <property type="match status" value="1"/>
</dbReference>
<accession>A0A158R4Y5</accession>
<dbReference type="InterPro" id="IPR029052">
    <property type="entry name" value="Metallo-depent_PP-like"/>
</dbReference>
<keyword evidence="3" id="KW-1185">Reference proteome</keyword>
<dbReference type="InterPro" id="IPR006186">
    <property type="entry name" value="Ser/Thr-sp_prot-phosphatase"/>
</dbReference>
<dbReference type="Proteomes" id="UP000046393">
    <property type="component" value="Unplaced"/>
</dbReference>
<dbReference type="InterPro" id="IPR029033">
    <property type="entry name" value="His_PPase_superfam"/>
</dbReference>
<dbReference type="PRINTS" id="PR00114">
    <property type="entry name" value="STPHPHTASE"/>
</dbReference>
<proteinExistence type="inferred from homology"/>
<dbReference type="InterPro" id="IPR004843">
    <property type="entry name" value="Calcineurin-like_PHP"/>
</dbReference>
<sequence length="579" mass="66042">MLRWPDNVTLLRGSYETHEESIKAGFATECANIFLNKKIYDIICQVFDWLPLAAVIQNSILACHGGVSQWMLSRESIKQLPRGVSIKDMYIVEACMMTDILYAAPFNQIRPFEPSPNGVGYTFNKEAQRKVLAALNVDILLRSTSKSERQASTDLRYSYFFPTLLDIICGDGKTFRLTMPQYEWDFIKKVWRHGDRAPMSSYKTNTYKDTDWDEPYGELLKEGVKRHNELGRLIHQKYVGEGKLLSSFNPSEVYVRSTDRNRTILSAVSNLLGTFYTDDHTASNWPASYVPVPIHTVDPKTDTLLDPLAPCPRSKWLWNSVMESEFFKNLTKKNEELINFFSNYTGETINLDNIWKFYDAVYVQIHIKGQNTFNKTKFLEIESIKKLIDDMEDGLYVPPSNDIDYAKEIPKVRGGYLVNTMANFMKLKWDCRNDANDSCTWVNNRKYNAYSAHDNTVTAILAALGNKAAVIPNGYPNYAACIFLELWDHDGKPAVKLLFHQDDDVLEGYRTLNGTNGIEPFTNIIRNCETVGKDGFCNLDLFMKTAKESDPGDINELCNDIPKSTNTATTNTFLMGKSN</sequence>
<dbReference type="InterPro" id="IPR050645">
    <property type="entry name" value="Histidine_acid_phosphatase"/>
</dbReference>
<evidence type="ECO:0000313" key="3">
    <source>
        <dbReference type="Proteomes" id="UP000046393"/>
    </source>
</evidence>
<dbReference type="AlphaFoldDB" id="A0A158R4Y5"/>
<organism evidence="3 4">
    <name type="scientific">Syphacia muris</name>
    <dbReference type="NCBI Taxonomy" id="451379"/>
    <lineage>
        <taxon>Eukaryota</taxon>
        <taxon>Metazoa</taxon>
        <taxon>Ecdysozoa</taxon>
        <taxon>Nematoda</taxon>
        <taxon>Chromadorea</taxon>
        <taxon>Rhabditida</taxon>
        <taxon>Spirurina</taxon>
        <taxon>Oxyuridomorpha</taxon>
        <taxon>Oxyuroidea</taxon>
        <taxon>Oxyuridae</taxon>
        <taxon>Syphacia</taxon>
    </lineage>
</organism>
<dbReference type="InterPro" id="IPR000560">
    <property type="entry name" value="His_Pase_clade-2"/>
</dbReference>
<dbReference type="Pfam" id="PF00149">
    <property type="entry name" value="Metallophos"/>
    <property type="match status" value="1"/>
</dbReference>
<dbReference type="SMART" id="SM00156">
    <property type="entry name" value="PP2Ac"/>
    <property type="match status" value="1"/>
</dbReference>
<comment type="similarity">
    <text evidence="1">Belongs to the histidine acid phosphatase family.</text>
</comment>
<dbReference type="PANTHER" id="PTHR11567:SF198">
    <property type="entry name" value="HISTIDINE ACID PHOSPHATASE"/>
    <property type="match status" value="1"/>
</dbReference>
<dbReference type="PANTHER" id="PTHR11567">
    <property type="entry name" value="ACID PHOSPHATASE-RELATED"/>
    <property type="match status" value="1"/>
</dbReference>
<evidence type="ECO:0000313" key="4">
    <source>
        <dbReference type="WBParaSite" id="SMUV_0000490401-mRNA-1"/>
    </source>
</evidence>
<dbReference type="WBParaSite" id="SMUV_0000490401-mRNA-1">
    <property type="protein sequence ID" value="SMUV_0000490401-mRNA-1"/>
    <property type="gene ID" value="SMUV_0000490401"/>
</dbReference>
<dbReference type="Gene3D" id="3.40.50.1240">
    <property type="entry name" value="Phosphoglycerate mutase-like"/>
    <property type="match status" value="1"/>
</dbReference>
<dbReference type="SUPFAM" id="SSF53254">
    <property type="entry name" value="Phosphoglycerate mutase-like"/>
    <property type="match status" value="1"/>
</dbReference>
<name>A0A158R4Y5_9BILA</name>
<protein>
    <submittedName>
        <fullName evidence="4">SER_THR_PHOSPHATASE domain-containing protein</fullName>
    </submittedName>
</protein>
<feature type="domain" description="Serine/threonine specific protein phosphatases" evidence="2">
    <location>
        <begin position="1"/>
        <end position="186"/>
    </location>
</feature>
<dbReference type="STRING" id="451379.A0A158R4Y5"/>
<evidence type="ECO:0000259" key="2">
    <source>
        <dbReference type="SMART" id="SM00156"/>
    </source>
</evidence>
<reference evidence="4" key="1">
    <citation type="submission" date="2016-04" db="UniProtKB">
        <authorList>
            <consortium name="WormBaseParasite"/>
        </authorList>
    </citation>
    <scope>IDENTIFICATION</scope>
</reference>
<dbReference type="GO" id="GO:0016791">
    <property type="term" value="F:phosphatase activity"/>
    <property type="evidence" value="ECO:0007669"/>
    <property type="project" value="TreeGrafter"/>
</dbReference>
<dbReference type="Pfam" id="PF00328">
    <property type="entry name" value="His_Phos_2"/>
    <property type="match status" value="1"/>
</dbReference>
<dbReference type="Gene3D" id="3.60.21.10">
    <property type="match status" value="1"/>
</dbReference>